<gene>
    <name evidence="9" type="ORF">CRHIZ90672A_00002392</name>
</gene>
<dbReference type="GO" id="GO:0006508">
    <property type="term" value="P:proteolysis"/>
    <property type="evidence" value="ECO:0007669"/>
    <property type="project" value="UniProtKB-KW"/>
</dbReference>
<feature type="region of interest" description="Disordered" evidence="8">
    <location>
        <begin position="59"/>
        <end position="85"/>
    </location>
</feature>
<sequence>MLHDLYYILGFTPEAGNFQMNNNDEGGQGNDAVTVNVQKNGAFNNGVFFQEVDGRSPEMRIYPFDKTDPMRDTSDRMTGPLDNGDCLSSFEPDGMAERWSDFYAAALTVKPEADRSST</sequence>
<name>A0A9N9VRJ3_9HYPO</name>
<evidence type="ECO:0000256" key="8">
    <source>
        <dbReference type="SAM" id="MobiDB-lite"/>
    </source>
</evidence>
<dbReference type="GO" id="GO:0008270">
    <property type="term" value="F:zinc ion binding"/>
    <property type="evidence" value="ECO:0007669"/>
    <property type="project" value="InterPro"/>
</dbReference>
<keyword evidence="1 7" id="KW-0645">Protease</keyword>
<keyword evidence="4 6" id="KW-0862">Zinc</keyword>
<comment type="similarity">
    <text evidence="7">Belongs to the peptidase M36 family.</text>
</comment>
<dbReference type="Pfam" id="PF02128">
    <property type="entry name" value="Peptidase_M36"/>
    <property type="match status" value="1"/>
</dbReference>
<evidence type="ECO:0000256" key="1">
    <source>
        <dbReference type="ARBA" id="ARBA00022670"/>
    </source>
</evidence>
<evidence type="ECO:0000313" key="10">
    <source>
        <dbReference type="Proteomes" id="UP000696573"/>
    </source>
</evidence>
<dbReference type="EC" id="3.4.24.-" evidence="7"/>
<keyword evidence="3 7" id="KW-0378">Hydrolase</keyword>
<dbReference type="PANTHER" id="PTHR33478:SF1">
    <property type="entry name" value="EXTRACELLULAR METALLOPROTEINASE MEP"/>
    <property type="match status" value="1"/>
</dbReference>
<keyword evidence="7" id="KW-0865">Zymogen</keyword>
<keyword evidence="5 7" id="KW-0482">Metalloprotease</keyword>
<comment type="caution">
    <text evidence="9">The sequence shown here is derived from an EMBL/GenBank/DDBJ whole genome shotgun (WGS) entry which is preliminary data.</text>
</comment>
<dbReference type="Proteomes" id="UP000696573">
    <property type="component" value="Unassembled WGS sequence"/>
</dbReference>
<comment type="cofactor">
    <cofactor evidence="6">
        <name>Zn(2+)</name>
        <dbReference type="ChEBI" id="CHEBI:29105"/>
    </cofactor>
    <text evidence="6">Binds 1 zinc ion per subunit.</text>
</comment>
<keyword evidence="7" id="KW-0964">Secreted</keyword>
<evidence type="ECO:0000313" key="9">
    <source>
        <dbReference type="EMBL" id="CAH0032445.1"/>
    </source>
</evidence>
<evidence type="ECO:0000256" key="4">
    <source>
        <dbReference type="ARBA" id="ARBA00022833"/>
    </source>
</evidence>
<proteinExistence type="inferred from homology"/>
<evidence type="ECO:0000256" key="2">
    <source>
        <dbReference type="ARBA" id="ARBA00022723"/>
    </source>
</evidence>
<dbReference type="EMBL" id="CABFNQ020000744">
    <property type="protein sequence ID" value="CAH0032445.1"/>
    <property type="molecule type" value="Genomic_DNA"/>
</dbReference>
<feature type="compositionally biased region" description="Basic and acidic residues" evidence="8">
    <location>
        <begin position="59"/>
        <end position="75"/>
    </location>
</feature>
<dbReference type="GO" id="GO:0005576">
    <property type="term" value="C:extracellular region"/>
    <property type="evidence" value="ECO:0007669"/>
    <property type="project" value="UniProtKB-SubCell"/>
</dbReference>
<protein>
    <recommendedName>
        <fullName evidence="7">Extracellular metalloproteinase</fullName>
        <ecNumber evidence="7">3.4.24.-</ecNumber>
    </recommendedName>
    <alternativeName>
        <fullName evidence="7">Fungalysin</fullName>
    </alternativeName>
</protein>
<keyword evidence="2 6" id="KW-0479">Metal-binding</keyword>
<dbReference type="PANTHER" id="PTHR33478">
    <property type="entry name" value="EXTRACELLULAR METALLOPROTEINASE MEP"/>
    <property type="match status" value="1"/>
</dbReference>
<dbReference type="GO" id="GO:0004222">
    <property type="term" value="F:metalloendopeptidase activity"/>
    <property type="evidence" value="ECO:0007669"/>
    <property type="project" value="InterPro"/>
</dbReference>
<dbReference type="InterPro" id="IPR050371">
    <property type="entry name" value="Fungal_virulence_M36"/>
</dbReference>
<feature type="binding site" evidence="6">
    <location>
        <position position="97"/>
    </location>
    <ligand>
        <name>Zn(2+)</name>
        <dbReference type="ChEBI" id="CHEBI:29105"/>
        <note>catalytic</note>
    </ligand>
</feature>
<organism evidence="9 10">
    <name type="scientific">Clonostachys rhizophaga</name>
    <dbReference type="NCBI Taxonomy" id="160324"/>
    <lineage>
        <taxon>Eukaryota</taxon>
        <taxon>Fungi</taxon>
        <taxon>Dikarya</taxon>
        <taxon>Ascomycota</taxon>
        <taxon>Pezizomycotina</taxon>
        <taxon>Sordariomycetes</taxon>
        <taxon>Hypocreomycetidae</taxon>
        <taxon>Hypocreales</taxon>
        <taxon>Bionectriaceae</taxon>
        <taxon>Clonostachys</taxon>
    </lineage>
</organism>
<keyword evidence="10" id="KW-1185">Reference proteome</keyword>
<dbReference type="InterPro" id="IPR001842">
    <property type="entry name" value="Peptidase_M36"/>
</dbReference>
<evidence type="ECO:0000256" key="7">
    <source>
        <dbReference type="RuleBase" id="RU364017"/>
    </source>
</evidence>
<reference evidence="9" key="1">
    <citation type="submission" date="2021-10" db="EMBL/GenBank/DDBJ databases">
        <authorList>
            <person name="Piombo E."/>
        </authorList>
    </citation>
    <scope>NUCLEOTIDE SEQUENCE</scope>
</reference>
<comment type="subcellular location">
    <subcellularLocation>
        <location evidence="7">Secreted</location>
    </subcellularLocation>
</comment>
<dbReference type="OrthoDB" id="3227768at2759"/>
<dbReference type="AlphaFoldDB" id="A0A9N9VRJ3"/>
<accession>A0A9N9VRJ3</accession>
<dbReference type="Gene3D" id="3.10.170.10">
    <property type="match status" value="1"/>
</dbReference>
<evidence type="ECO:0000256" key="3">
    <source>
        <dbReference type="ARBA" id="ARBA00022801"/>
    </source>
</evidence>
<evidence type="ECO:0000256" key="5">
    <source>
        <dbReference type="ARBA" id="ARBA00023049"/>
    </source>
</evidence>
<dbReference type="SUPFAM" id="SSF55486">
    <property type="entry name" value="Metalloproteases ('zincins'), catalytic domain"/>
    <property type="match status" value="1"/>
</dbReference>
<evidence type="ECO:0000256" key="6">
    <source>
        <dbReference type="PIRSR" id="PIRSR601842-2"/>
    </source>
</evidence>